<sequence>MRLNYRISELQYKLLNSITSLNFSLFRHIQRWIIFSISVRLKVVKDNITETSLICGHFNSFSLSIEEKILLPFYLKFSLLSSVAFISLDDYFTDSSFFNLYEKCLESLWYVSVSPYLEYNSDRNSFGFRPYRRSEDVFFYLKNVFRKNLIPYSILNIKFSLFLGLGLDSQNWFINILGSNKGILKNWLKRVVYLKNSSYHIDIANMTNFIFISALRSSINGLVIITKSLPSFDLFAFKYYFPFRFLRYLNTFFIFSLGVSSLFHFFSFLDEFLSFRGLKILKSEVKFSNIFIGFNFMGWKFCYLKNNFFGSVVSHFTVIVHKRNLKTLLKSFKGSDIFLLIKRVNYIVSYWINNYSFSYSLWDISAELDVYLNKLFWIFVKRRHSRKNNIWIYSKYWKFLMGRFYFYSLNPLSGNICFLKSHNLIKSKIYRLPSSLNIYLIPDLFKLNILWYKKISVLFTGLFKLLYINQYGICPYCNNFINKLSFAKIRILRFSWSNPLFSGKFSKLILLHVNCQII</sequence>
<evidence type="ECO:0000256" key="1">
    <source>
        <dbReference type="SAM" id="Phobius"/>
    </source>
</evidence>
<keyword evidence="2" id="KW-0934">Plastid</keyword>
<dbReference type="RefSeq" id="YP_009145411.1">
    <property type="nucleotide sequence ID" value="NC_027286.1"/>
</dbReference>
<proteinExistence type="predicted"/>
<reference evidence="2" key="1">
    <citation type="journal article" date="2015" name="J. Eukaryot. Microbiol.">
        <title>Chloroplast Genome Evolution in the Euglenaceae.</title>
        <authorList>
            <person name="Bennett M.S."/>
            <person name="Triemer R.E."/>
        </authorList>
    </citation>
    <scope>NUCLEOTIDE SEQUENCE</scope>
    <source>
        <strain evidence="2">SAG 10.88</strain>
    </source>
</reference>
<organism evidence="2">
    <name type="scientific">Cryptoglena skujai</name>
    <dbReference type="NCBI Taxonomy" id="161229"/>
    <lineage>
        <taxon>Eukaryota</taxon>
        <taxon>Discoba</taxon>
        <taxon>Euglenozoa</taxon>
        <taxon>Euglenida</taxon>
        <taxon>Spirocuta</taxon>
        <taxon>Euglenophyceae</taxon>
        <taxon>Euglenales</taxon>
        <taxon>Euglenaceae</taxon>
        <taxon>Cryptoglena</taxon>
    </lineage>
</organism>
<keyword evidence="1" id="KW-1133">Transmembrane helix</keyword>
<keyword evidence="1" id="KW-0812">Transmembrane</keyword>
<keyword evidence="2" id="KW-0150">Chloroplast</keyword>
<name>A0A0G3SFK5_9EUGL</name>
<feature type="transmembrane region" description="Helical" evidence="1">
    <location>
        <begin position="245"/>
        <end position="269"/>
    </location>
</feature>
<evidence type="ECO:0000313" key="2">
    <source>
        <dbReference type="EMBL" id="AKL39036.1"/>
    </source>
</evidence>
<dbReference type="AlphaFoldDB" id="A0A0G3SFK5"/>
<gene>
    <name evidence="2" type="primary">roaA</name>
</gene>
<protein>
    <submittedName>
        <fullName evidence="2">RoaA</fullName>
    </submittedName>
</protein>
<dbReference type="GeneID" id="24571303"/>
<accession>A0A0G3SFK5</accession>
<dbReference type="EMBL" id="KP410781">
    <property type="protein sequence ID" value="AKL39036.1"/>
    <property type="molecule type" value="Genomic_DNA"/>
</dbReference>
<keyword evidence="1" id="KW-0472">Membrane</keyword>
<geneLocation type="chloroplast" evidence="2"/>
<feature type="transmembrane region" description="Helical" evidence="1">
    <location>
        <begin position="203"/>
        <end position="225"/>
    </location>
</feature>
<feature type="transmembrane region" description="Helical" evidence="1">
    <location>
        <begin position="149"/>
        <end position="167"/>
    </location>
</feature>